<organism evidence="9 10">
    <name type="scientific">Aquincola tertiaricarbonis</name>
    <dbReference type="NCBI Taxonomy" id="391953"/>
    <lineage>
        <taxon>Bacteria</taxon>
        <taxon>Pseudomonadati</taxon>
        <taxon>Pseudomonadota</taxon>
        <taxon>Betaproteobacteria</taxon>
        <taxon>Burkholderiales</taxon>
        <taxon>Sphaerotilaceae</taxon>
        <taxon>Aquincola</taxon>
    </lineage>
</organism>
<dbReference type="SUPFAM" id="SSF48264">
    <property type="entry name" value="Cytochrome P450"/>
    <property type="match status" value="1"/>
</dbReference>
<proteinExistence type="inferred from homology"/>
<keyword evidence="3 7" id="KW-0479">Metal-binding</keyword>
<dbReference type="RefSeq" id="WP_250194154.1">
    <property type="nucleotide sequence ID" value="NZ_CP097635.1"/>
</dbReference>
<sequence>MTLPFQALPGPPSPWWGLGALRDLWRDYLGTLAQHQRYGDLVRQRILREQVLDIYDPELLRTLMVDHADALIRWERGPEVFADGLGQCVLVTEGATWQRQRRMLMQAFTPRRVAGYVGHMVEATARGLAPLADGEVEMDGLFSHLAMDVISRTLFSAPIGDDTQAAADAVQVLSETALREMFWPATPPDWLPLPGKRRKRRARALIHGLIQAHIDARRQHPTPGSTDLLHMLMTLRDEDSGSALTDQEVFDQCVLSFQAGHETTATALLWWSWLMARHPEAQARAAAEVADTLGGRAPGADAVQALPWLTATLKEAMRLYPPVAALMTRRLLRPVTLGDVEIPARTMVRVTPWLMHRDPRWWPDEPEAFRPGRFMPATPGQPVAAIPRGAYIPFGLGPRVCLGQHFAQLEMTVIAALLLQRFELRPTQEPDPVPRMAVTLRPAGGLRLQLRRRPRRETAPTTPSPTSTMAQVAGSGTGASV</sequence>
<name>A0ABY4S0E1_AQUTE</name>
<dbReference type="PROSITE" id="PS00086">
    <property type="entry name" value="CYTOCHROME_P450"/>
    <property type="match status" value="1"/>
</dbReference>
<evidence type="ECO:0000256" key="2">
    <source>
        <dbReference type="ARBA" id="ARBA00022617"/>
    </source>
</evidence>
<evidence type="ECO:0000256" key="8">
    <source>
        <dbReference type="SAM" id="MobiDB-lite"/>
    </source>
</evidence>
<dbReference type="EMBL" id="CP097635">
    <property type="protein sequence ID" value="URI05889.1"/>
    <property type="molecule type" value="Genomic_DNA"/>
</dbReference>
<keyword evidence="10" id="KW-1185">Reference proteome</keyword>
<evidence type="ECO:0000256" key="6">
    <source>
        <dbReference type="ARBA" id="ARBA00023033"/>
    </source>
</evidence>
<keyword evidence="6 7" id="KW-0503">Monooxygenase</keyword>
<evidence type="ECO:0000313" key="10">
    <source>
        <dbReference type="Proteomes" id="UP001056201"/>
    </source>
</evidence>
<evidence type="ECO:0000313" key="9">
    <source>
        <dbReference type="EMBL" id="URI05889.1"/>
    </source>
</evidence>
<evidence type="ECO:0000256" key="5">
    <source>
        <dbReference type="ARBA" id="ARBA00023004"/>
    </source>
</evidence>
<dbReference type="PANTHER" id="PTHR24291">
    <property type="entry name" value="CYTOCHROME P450 FAMILY 4"/>
    <property type="match status" value="1"/>
</dbReference>
<feature type="region of interest" description="Disordered" evidence="8">
    <location>
        <begin position="449"/>
        <end position="481"/>
    </location>
</feature>
<protein>
    <submittedName>
        <fullName evidence="9">Cytochrome P450</fullName>
    </submittedName>
</protein>
<evidence type="ECO:0000256" key="4">
    <source>
        <dbReference type="ARBA" id="ARBA00023002"/>
    </source>
</evidence>
<gene>
    <name evidence="9" type="ORF">MW290_08010</name>
</gene>
<dbReference type="InterPro" id="IPR036396">
    <property type="entry name" value="Cyt_P450_sf"/>
</dbReference>
<keyword evidence="2 7" id="KW-0349">Heme</keyword>
<evidence type="ECO:0000256" key="3">
    <source>
        <dbReference type="ARBA" id="ARBA00022723"/>
    </source>
</evidence>
<dbReference type="PRINTS" id="PR00463">
    <property type="entry name" value="EP450I"/>
</dbReference>
<keyword evidence="5 7" id="KW-0408">Iron</keyword>
<comment type="similarity">
    <text evidence="1 7">Belongs to the cytochrome P450 family.</text>
</comment>
<dbReference type="InterPro" id="IPR001128">
    <property type="entry name" value="Cyt_P450"/>
</dbReference>
<keyword evidence="4 7" id="KW-0560">Oxidoreductase</keyword>
<dbReference type="Gene3D" id="1.10.630.10">
    <property type="entry name" value="Cytochrome P450"/>
    <property type="match status" value="1"/>
</dbReference>
<dbReference type="Proteomes" id="UP001056201">
    <property type="component" value="Chromosome 1"/>
</dbReference>
<dbReference type="InterPro" id="IPR002401">
    <property type="entry name" value="Cyt_P450_E_grp-I"/>
</dbReference>
<reference evidence="9" key="1">
    <citation type="submission" date="2022-05" db="EMBL/GenBank/DDBJ databases">
        <title>An RpoN-dependent PEP-CTERM gene is involved in floc formation of an Aquincola tertiaricarbonis strain.</title>
        <authorList>
            <person name="Qiu D."/>
            <person name="Xia M."/>
        </authorList>
    </citation>
    <scope>NUCLEOTIDE SEQUENCE</scope>
    <source>
        <strain evidence="9">RN12</strain>
    </source>
</reference>
<dbReference type="PANTHER" id="PTHR24291:SF50">
    <property type="entry name" value="BIFUNCTIONAL ALBAFLAVENONE MONOOXYGENASE_TERPENE SYNTHASE"/>
    <property type="match status" value="1"/>
</dbReference>
<accession>A0ABY4S0E1</accession>
<dbReference type="Pfam" id="PF00067">
    <property type="entry name" value="p450"/>
    <property type="match status" value="1"/>
</dbReference>
<dbReference type="InterPro" id="IPR050196">
    <property type="entry name" value="Cytochrome_P450_Monoox"/>
</dbReference>
<feature type="compositionally biased region" description="Low complexity" evidence="8">
    <location>
        <begin position="459"/>
        <end position="468"/>
    </location>
</feature>
<dbReference type="InterPro" id="IPR017972">
    <property type="entry name" value="Cyt_P450_CS"/>
</dbReference>
<evidence type="ECO:0000256" key="1">
    <source>
        <dbReference type="ARBA" id="ARBA00010617"/>
    </source>
</evidence>
<evidence type="ECO:0000256" key="7">
    <source>
        <dbReference type="RuleBase" id="RU000461"/>
    </source>
</evidence>
<dbReference type="PRINTS" id="PR00385">
    <property type="entry name" value="P450"/>
</dbReference>